<accession>A0A840NKW1</accession>
<keyword evidence="2" id="KW-0812">Transmembrane</keyword>
<protein>
    <recommendedName>
        <fullName evidence="5">DUF3159 domain-containing protein</fullName>
    </recommendedName>
</protein>
<evidence type="ECO:0000256" key="1">
    <source>
        <dbReference type="SAM" id="MobiDB-lite"/>
    </source>
</evidence>
<organism evidence="3 4">
    <name type="scientific">Saccharopolyspora gloriosae</name>
    <dbReference type="NCBI Taxonomy" id="455344"/>
    <lineage>
        <taxon>Bacteria</taxon>
        <taxon>Bacillati</taxon>
        <taxon>Actinomycetota</taxon>
        <taxon>Actinomycetes</taxon>
        <taxon>Pseudonocardiales</taxon>
        <taxon>Pseudonocardiaceae</taxon>
        <taxon>Saccharopolyspora</taxon>
    </lineage>
</organism>
<keyword evidence="2" id="KW-0472">Membrane</keyword>
<evidence type="ECO:0000313" key="4">
    <source>
        <dbReference type="Proteomes" id="UP000580474"/>
    </source>
</evidence>
<gene>
    <name evidence="3" type="ORF">BJ969_005302</name>
</gene>
<proteinExistence type="predicted"/>
<feature type="transmembrane region" description="Helical" evidence="2">
    <location>
        <begin position="169"/>
        <end position="194"/>
    </location>
</feature>
<reference evidence="3 4" key="1">
    <citation type="submission" date="2020-08" db="EMBL/GenBank/DDBJ databases">
        <title>Sequencing the genomes of 1000 actinobacteria strains.</title>
        <authorList>
            <person name="Klenk H.-P."/>
        </authorList>
    </citation>
    <scope>NUCLEOTIDE SEQUENCE [LARGE SCALE GENOMIC DNA]</scope>
    <source>
        <strain evidence="3 4">DSM 45582</strain>
    </source>
</reference>
<name>A0A840NKW1_9PSEU</name>
<evidence type="ECO:0000256" key="2">
    <source>
        <dbReference type="SAM" id="Phobius"/>
    </source>
</evidence>
<sequence>MRDRQTGRARTAAESGGRESGVPEPGAERDSLMRLLGGRTSALDASLPPVLFGLGWYLGGESIAAGGAAAVAVGAVLGGWRLRNGARPLAVLVSLLAVLLGAVIALYTGNAADFFLARLVTNAVSALMWMVSIAARWPLLGVVVGTLLGQGRTWRRDPALLRAYSLASWVWVGQYVVRLLVFIPLWLGGAVLALSAAQAILTWPLVAVCIAGSWWVLRRALPADHAGIRHPRVADEPATAASGELRSAADGDD</sequence>
<dbReference type="Proteomes" id="UP000580474">
    <property type="component" value="Unassembled WGS sequence"/>
</dbReference>
<evidence type="ECO:0000313" key="3">
    <source>
        <dbReference type="EMBL" id="MBB5072214.1"/>
    </source>
</evidence>
<feature type="transmembrane region" description="Helical" evidence="2">
    <location>
        <begin position="127"/>
        <end position="148"/>
    </location>
</feature>
<keyword evidence="2" id="KW-1133">Transmembrane helix</keyword>
<dbReference type="AlphaFoldDB" id="A0A840NKW1"/>
<feature type="transmembrane region" description="Helical" evidence="2">
    <location>
        <begin position="200"/>
        <end position="217"/>
    </location>
</feature>
<dbReference type="InterPro" id="IPR016566">
    <property type="entry name" value="UCP010219"/>
</dbReference>
<keyword evidence="4" id="KW-1185">Reference proteome</keyword>
<comment type="caution">
    <text evidence="3">The sequence shown here is derived from an EMBL/GenBank/DDBJ whole genome shotgun (WGS) entry which is preliminary data.</text>
</comment>
<feature type="transmembrane region" description="Helical" evidence="2">
    <location>
        <begin position="54"/>
        <end position="77"/>
    </location>
</feature>
<dbReference type="Pfam" id="PF11361">
    <property type="entry name" value="DUF3159"/>
    <property type="match status" value="1"/>
</dbReference>
<feature type="region of interest" description="Disordered" evidence="1">
    <location>
        <begin position="1"/>
        <end position="27"/>
    </location>
</feature>
<evidence type="ECO:0008006" key="5">
    <source>
        <dbReference type="Google" id="ProtNLM"/>
    </source>
</evidence>
<dbReference type="EMBL" id="JACHIV010000001">
    <property type="protein sequence ID" value="MBB5072214.1"/>
    <property type="molecule type" value="Genomic_DNA"/>
</dbReference>
<dbReference type="RefSeq" id="WP_343071601.1">
    <property type="nucleotide sequence ID" value="NZ_JACHIV010000001.1"/>
</dbReference>
<feature type="transmembrane region" description="Helical" evidence="2">
    <location>
        <begin position="89"/>
        <end position="107"/>
    </location>
</feature>